<keyword evidence="8" id="KW-0614">Plasmid</keyword>
<reference evidence="8 9" key="1">
    <citation type="submission" date="2024-04" db="EMBL/GenBank/DDBJ databases">
        <title>Marinobacter sp. SBY-1.</title>
        <authorList>
            <person name="Pan C."/>
        </authorList>
    </citation>
    <scope>NUCLEOTIDE SEQUENCE [LARGE SCALE GENOMIC DNA]</scope>
    <source>
        <strain evidence="8 9">SBY-1</strain>
        <plasmid evidence="8 9">unnamed1</plasmid>
    </source>
</reference>
<evidence type="ECO:0000256" key="4">
    <source>
        <dbReference type="ARBA" id="ARBA00022679"/>
    </source>
</evidence>
<evidence type="ECO:0000259" key="7">
    <source>
        <dbReference type="Pfam" id="PF01555"/>
    </source>
</evidence>
<protein>
    <recommendedName>
        <fullName evidence="2">site-specific DNA-methyltransferase (adenine-specific)</fullName>
        <ecNumber evidence="2">2.1.1.72</ecNumber>
    </recommendedName>
</protein>
<evidence type="ECO:0000256" key="1">
    <source>
        <dbReference type="ARBA" id="ARBA00006594"/>
    </source>
</evidence>
<dbReference type="PRINTS" id="PR00506">
    <property type="entry name" value="D21N6MTFRASE"/>
</dbReference>
<keyword evidence="4 8" id="KW-0808">Transferase</keyword>
<dbReference type="Gene3D" id="3.40.50.150">
    <property type="entry name" value="Vaccinia Virus protein VP39"/>
    <property type="match status" value="1"/>
</dbReference>
<dbReference type="EMBL" id="CP152381">
    <property type="protein sequence ID" value="XAF56027.1"/>
    <property type="molecule type" value="Genomic_DNA"/>
</dbReference>
<evidence type="ECO:0000256" key="5">
    <source>
        <dbReference type="ARBA" id="ARBA00022691"/>
    </source>
</evidence>
<organism evidence="8 9">
    <name type="scientific">Marinobacter alkaliphilus</name>
    <dbReference type="NCBI Taxonomy" id="254719"/>
    <lineage>
        <taxon>Bacteria</taxon>
        <taxon>Pseudomonadati</taxon>
        <taxon>Pseudomonadota</taxon>
        <taxon>Gammaproteobacteria</taxon>
        <taxon>Pseudomonadales</taxon>
        <taxon>Marinobacteraceae</taxon>
        <taxon>Marinobacter</taxon>
    </lineage>
</organism>
<gene>
    <name evidence="8" type="ORF">AAGT77_19020</name>
</gene>
<dbReference type="InterPro" id="IPR002052">
    <property type="entry name" value="DNA_methylase_N6_adenine_CS"/>
</dbReference>
<accession>A0ABZ3EAM6</accession>
<comment type="catalytic activity">
    <reaction evidence="6">
        <text>a 2'-deoxyadenosine in DNA + S-adenosyl-L-methionine = an N(6)-methyl-2'-deoxyadenosine in DNA + S-adenosyl-L-homocysteine + H(+)</text>
        <dbReference type="Rhea" id="RHEA:15197"/>
        <dbReference type="Rhea" id="RHEA-COMP:12418"/>
        <dbReference type="Rhea" id="RHEA-COMP:12419"/>
        <dbReference type="ChEBI" id="CHEBI:15378"/>
        <dbReference type="ChEBI" id="CHEBI:57856"/>
        <dbReference type="ChEBI" id="CHEBI:59789"/>
        <dbReference type="ChEBI" id="CHEBI:90615"/>
        <dbReference type="ChEBI" id="CHEBI:90616"/>
        <dbReference type="EC" id="2.1.1.72"/>
    </reaction>
</comment>
<feature type="domain" description="DNA methylase N-4/N-6" evidence="7">
    <location>
        <begin position="94"/>
        <end position="440"/>
    </location>
</feature>
<keyword evidence="9" id="KW-1185">Reference proteome</keyword>
<evidence type="ECO:0000313" key="8">
    <source>
        <dbReference type="EMBL" id="XAF56027.1"/>
    </source>
</evidence>
<keyword evidence="5" id="KW-0949">S-adenosyl-L-methionine</keyword>
<dbReference type="InterPro" id="IPR002941">
    <property type="entry name" value="DNA_methylase_N4/N6"/>
</dbReference>
<name>A0ABZ3EAM6_9GAMM</name>
<dbReference type="GO" id="GO:0008168">
    <property type="term" value="F:methyltransferase activity"/>
    <property type="evidence" value="ECO:0007669"/>
    <property type="project" value="UniProtKB-KW"/>
</dbReference>
<sequence>MSKKSKDLLARLDTLTPQEVKRLLVEELTRKKLGLVWETDLIERDAALNADIVLPVLNSDASLLDDHSGSENLIIEGDNFDSLRLLKSTHRGKIRVIYIDPPYNTGNKDWVYNDHFIKKDDRWKHSTWLEFMYQRLTLARDLLTPDGVILISINDENRSRLELLMDEVMPGRRLGSMVWRTRQGSNDTKAGYLSGDHEHILVYANPGFSFHGYEKSYAMYGNPDNDPRGPWRLADITCSKDFKARPNLYYPLVDPDTGIHYPPNPDSTWRYQRSTMDQYVAVGQIAFPGEAQEVKTWASLDDLLADIESGNVPKSGRKPLLRTDLPDLKQWVGVPVGFARPQFKRYQADLKQTHQPLSSWIVPKFEEGEYDAPGSFVSTTNHEGASGVANVFGSRVFNYAKPQTLIQQLLSQATRPDDTVLDFFAGSGTTGHAVMELNAQDGGNRRFILCSSTEANPKEPEKNICRDVCAERIRRVMTGYGETEGMNGSFAYLTLEKMDEADLIYDASPEHAYGLLCLREVGLYRQAPTEQPLWPVITDNTALIAVCPIVNDDTVAALKASGYARVVAYSPRPDSLRYALEDVLNIDSRSLDDVLRFGQGNRKFQPVSAVVSTEGEGVA</sequence>
<dbReference type="Pfam" id="PF01555">
    <property type="entry name" value="N6_N4_Mtase"/>
    <property type="match status" value="1"/>
</dbReference>
<dbReference type="RefSeq" id="WP_342632625.1">
    <property type="nucleotide sequence ID" value="NZ_CP152381.1"/>
</dbReference>
<proteinExistence type="inferred from homology"/>
<evidence type="ECO:0000256" key="2">
    <source>
        <dbReference type="ARBA" id="ARBA00011900"/>
    </source>
</evidence>
<comment type="similarity">
    <text evidence="1">Belongs to the N(4)/N(6)-methyltransferase family.</text>
</comment>
<evidence type="ECO:0000256" key="3">
    <source>
        <dbReference type="ARBA" id="ARBA00022603"/>
    </source>
</evidence>
<dbReference type="EC" id="2.1.1.72" evidence="2"/>
<dbReference type="PROSITE" id="PS00092">
    <property type="entry name" value="N6_MTASE"/>
    <property type="match status" value="1"/>
</dbReference>
<dbReference type="InterPro" id="IPR029063">
    <property type="entry name" value="SAM-dependent_MTases_sf"/>
</dbReference>
<geneLocation type="plasmid" evidence="8 9">
    <name>unnamed1</name>
</geneLocation>
<dbReference type="InterPro" id="IPR002295">
    <property type="entry name" value="N4/N6-MTase_EcoPI_Mod-like"/>
</dbReference>
<dbReference type="GO" id="GO:0032259">
    <property type="term" value="P:methylation"/>
    <property type="evidence" value="ECO:0007669"/>
    <property type="project" value="UniProtKB-KW"/>
</dbReference>
<keyword evidence="3 8" id="KW-0489">Methyltransferase</keyword>
<evidence type="ECO:0000256" key="6">
    <source>
        <dbReference type="ARBA" id="ARBA00047942"/>
    </source>
</evidence>
<dbReference type="Proteomes" id="UP001445268">
    <property type="component" value="Plasmid unnamed1"/>
</dbReference>
<evidence type="ECO:0000313" key="9">
    <source>
        <dbReference type="Proteomes" id="UP001445268"/>
    </source>
</evidence>
<dbReference type="SUPFAM" id="SSF53335">
    <property type="entry name" value="S-adenosyl-L-methionine-dependent methyltransferases"/>
    <property type="match status" value="1"/>
</dbReference>